<reference evidence="11 12" key="1">
    <citation type="submission" date="2016-11" db="EMBL/GenBank/DDBJ databases">
        <authorList>
            <person name="Jaros S."/>
            <person name="Januszkiewicz K."/>
            <person name="Wedrychowicz H."/>
        </authorList>
    </citation>
    <scope>NUCLEOTIDE SEQUENCE [LARGE SCALE GENOMIC DNA]</scope>
    <source>
        <strain evidence="11 12">DSM 21758</strain>
    </source>
</reference>
<protein>
    <recommendedName>
        <fullName evidence="9">Tryptophan synthase alpha chain</fullName>
        <ecNumber evidence="9">4.2.1.20</ecNumber>
    </recommendedName>
</protein>
<dbReference type="NCBIfam" id="TIGR00262">
    <property type="entry name" value="trpA"/>
    <property type="match status" value="1"/>
</dbReference>
<dbReference type="Proteomes" id="UP000184310">
    <property type="component" value="Unassembled WGS sequence"/>
</dbReference>
<evidence type="ECO:0000256" key="2">
    <source>
        <dbReference type="ARBA" id="ARBA00004733"/>
    </source>
</evidence>
<evidence type="ECO:0000256" key="3">
    <source>
        <dbReference type="ARBA" id="ARBA00011270"/>
    </source>
</evidence>
<evidence type="ECO:0000256" key="7">
    <source>
        <dbReference type="ARBA" id="ARBA00023239"/>
    </source>
</evidence>
<dbReference type="PROSITE" id="PS00167">
    <property type="entry name" value="TRP_SYNTHASE_ALPHA"/>
    <property type="match status" value="1"/>
</dbReference>
<evidence type="ECO:0000256" key="4">
    <source>
        <dbReference type="ARBA" id="ARBA00022605"/>
    </source>
</evidence>
<dbReference type="InterPro" id="IPR011060">
    <property type="entry name" value="RibuloseP-bd_barrel"/>
</dbReference>
<dbReference type="RefSeq" id="WP_072986246.1">
    <property type="nucleotide sequence ID" value="NZ_FQZB01000007.1"/>
</dbReference>
<dbReference type="GO" id="GO:0004834">
    <property type="term" value="F:tryptophan synthase activity"/>
    <property type="evidence" value="ECO:0007669"/>
    <property type="project" value="UniProtKB-UniRule"/>
</dbReference>
<sequence length="265" mass="29981">MNRVESKLKNFKIEDRKALVAFIIAGYPSLNGTKELALNLEKEGVDILEIGVPFSDPLADGPVISQAYYNTLKSGFKTKDLFSLVEDIRKDSNIPLVVMVYYNIVYCYGVEKFINNLKKVGVDGIIVPDIPLEEREELNTYCNNFDVILIPLVAPTSKDRIKKIVKDSRGFTYCVSVKGTTGKSIVLTDDLIDYMKFCRNASHNQCFLGFGVDSKESVNKVKEHCDGVIIGSAIVKRLNSDEEFDKNLRKIRSFIREVRKEMDKD</sequence>
<proteinExistence type="inferred from homology"/>
<comment type="subunit">
    <text evidence="3 9">Tetramer of two alpha and two beta chains.</text>
</comment>
<feature type="active site" description="Proton acceptor" evidence="9">
    <location>
        <position position="60"/>
    </location>
</feature>
<keyword evidence="4 9" id="KW-0028">Amino-acid biosynthesis</keyword>
<dbReference type="Pfam" id="PF00290">
    <property type="entry name" value="Trp_syntA"/>
    <property type="match status" value="1"/>
</dbReference>
<evidence type="ECO:0000256" key="9">
    <source>
        <dbReference type="HAMAP-Rule" id="MF_00131"/>
    </source>
</evidence>
<organism evidence="11 12">
    <name type="scientific">Clostridium cavendishii DSM 21758</name>
    <dbReference type="NCBI Taxonomy" id="1121302"/>
    <lineage>
        <taxon>Bacteria</taxon>
        <taxon>Bacillati</taxon>
        <taxon>Bacillota</taxon>
        <taxon>Clostridia</taxon>
        <taxon>Eubacteriales</taxon>
        <taxon>Clostridiaceae</taxon>
        <taxon>Clostridium</taxon>
    </lineage>
</organism>
<comment type="similarity">
    <text evidence="9 10">Belongs to the TrpA family.</text>
</comment>
<feature type="active site" description="Proton acceptor" evidence="9">
    <location>
        <position position="49"/>
    </location>
</feature>
<dbReference type="EMBL" id="FQZB01000007">
    <property type="protein sequence ID" value="SHJ29947.1"/>
    <property type="molecule type" value="Genomic_DNA"/>
</dbReference>
<dbReference type="AlphaFoldDB" id="A0A1M6I690"/>
<evidence type="ECO:0000256" key="10">
    <source>
        <dbReference type="RuleBase" id="RU003662"/>
    </source>
</evidence>
<dbReference type="STRING" id="1121302.SAMN02745163_01706"/>
<dbReference type="HAMAP" id="MF_00131">
    <property type="entry name" value="Trp_synth_alpha"/>
    <property type="match status" value="1"/>
</dbReference>
<comment type="catalytic activity">
    <reaction evidence="8 9">
        <text>(1S,2R)-1-C-(indol-3-yl)glycerol 3-phosphate + L-serine = D-glyceraldehyde 3-phosphate + L-tryptophan + H2O</text>
        <dbReference type="Rhea" id="RHEA:10532"/>
        <dbReference type="ChEBI" id="CHEBI:15377"/>
        <dbReference type="ChEBI" id="CHEBI:33384"/>
        <dbReference type="ChEBI" id="CHEBI:57912"/>
        <dbReference type="ChEBI" id="CHEBI:58866"/>
        <dbReference type="ChEBI" id="CHEBI:59776"/>
        <dbReference type="EC" id="4.2.1.20"/>
    </reaction>
</comment>
<name>A0A1M6I690_9CLOT</name>
<dbReference type="UniPathway" id="UPA00035">
    <property type="reaction ID" value="UER00044"/>
</dbReference>
<gene>
    <name evidence="9" type="primary">trpA</name>
    <name evidence="11" type="ORF">SAMN02745163_01706</name>
</gene>
<evidence type="ECO:0000313" key="12">
    <source>
        <dbReference type="Proteomes" id="UP000184310"/>
    </source>
</evidence>
<dbReference type="InterPro" id="IPR013785">
    <property type="entry name" value="Aldolase_TIM"/>
</dbReference>
<dbReference type="InterPro" id="IPR018204">
    <property type="entry name" value="Trp_synthase_alpha_AS"/>
</dbReference>
<evidence type="ECO:0000256" key="5">
    <source>
        <dbReference type="ARBA" id="ARBA00022822"/>
    </source>
</evidence>
<evidence type="ECO:0000313" key="11">
    <source>
        <dbReference type="EMBL" id="SHJ29947.1"/>
    </source>
</evidence>
<keyword evidence="7 9" id="KW-0456">Lyase</keyword>
<dbReference type="EC" id="4.2.1.20" evidence="9"/>
<dbReference type="PANTHER" id="PTHR43406:SF1">
    <property type="entry name" value="TRYPTOPHAN SYNTHASE ALPHA CHAIN, CHLOROPLASTIC"/>
    <property type="match status" value="1"/>
</dbReference>
<evidence type="ECO:0000256" key="1">
    <source>
        <dbReference type="ARBA" id="ARBA00003365"/>
    </source>
</evidence>
<dbReference type="PANTHER" id="PTHR43406">
    <property type="entry name" value="TRYPTOPHAN SYNTHASE, ALPHA CHAIN"/>
    <property type="match status" value="1"/>
</dbReference>
<accession>A0A1M6I690</accession>
<evidence type="ECO:0000256" key="6">
    <source>
        <dbReference type="ARBA" id="ARBA00023141"/>
    </source>
</evidence>
<dbReference type="InterPro" id="IPR002028">
    <property type="entry name" value="Trp_synthase_suA"/>
</dbReference>
<dbReference type="OrthoDB" id="9804578at2"/>
<dbReference type="FunFam" id="3.20.20.70:FF:000037">
    <property type="entry name" value="Tryptophan synthase alpha chain"/>
    <property type="match status" value="1"/>
</dbReference>
<dbReference type="Gene3D" id="3.20.20.70">
    <property type="entry name" value="Aldolase class I"/>
    <property type="match status" value="1"/>
</dbReference>
<keyword evidence="5 9" id="KW-0822">Tryptophan biosynthesis</keyword>
<dbReference type="GO" id="GO:0005829">
    <property type="term" value="C:cytosol"/>
    <property type="evidence" value="ECO:0007669"/>
    <property type="project" value="TreeGrafter"/>
</dbReference>
<evidence type="ECO:0000256" key="8">
    <source>
        <dbReference type="ARBA" id="ARBA00049047"/>
    </source>
</evidence>
<keyword evidence="6 9" id="KW-0057">Aromatic amino acid biosynthesis</keyword>
<keyword evidence="12" id="KW-1185">Reference proteome</keyword>
<dbReference type="SUPFAM" id="SSF51366">
    <property type="entry name" value="Ribulose-phoshate binding barrel"/>
    <property type="match status" value="1"/>
</dbReference>
<comment type="pathway">
    <text evidence="2 9">Amino-acid biosynthesis; L-tryptophan biosynthesis; L-tryptophan from chorismate: step 5/5.</text>
</comment>
<dbReference type="CDD" id="cd04724">
    <property type="entry name" value="Tryptophan_synthase_alpha"/>
    <property type="match status" value="1"/>
</dbReference>
<comment type="function">
    <text evidence="1 9">The alpha subunit is responsible for the aldol cleavage of indoleglycerol phosphate to indole and glyceraldehyde 3-phosphate.</text>
</comment>